<name>A0ABQ2L566_9BACL</name>
<evidence type="ECO:0000256" key="1">
    <source>
        <dbReference type="SAM" id="MobiDB-lite"/>
    </source>
</evidence>
<dbReference type="EMBL" id="BMLN01000008">
    <property type="protein sequence ID" value="GGO03746.1"/>
    <property type="molecule type" value="Genomic_DNA"/>
</dbReference>
<dbReference type="Gene3D" id="3.40.190.10">
    <property type="entry name" value="Periplasmic binding protein-like II"/>
    <property type="match status" value="2"/>
</dbReference>
<comment type="caution">
    <text evidence="3">The sequence shown here is derived from an EMBL/GenBank/DDBJ whole genome shotgun (WGS) entry which is preliminary data.</text>
</comment>
<evidence type="ECO:0000313" key="4">
    <source>
        <dbReference type="Proteomes" id="UP000606653"/>
    </source>
</evidence>
<feature type="compositionally biased region" description="Polar residues" evidence="1">
    <location>
        <begin position="29"/>
        <end position="44"/>
    </location>
</feature>
<dbReference type="PROSITE" id="PS51257">
    <property type="entry name" value="PROKAR_LIPOPROTEIN"/>
    <property type="match status" value="1"/>
</dbReference>
<keyword evidence="2" id="KW-0732">Signal</keyword>
<reference evidence="4" key="1">
    <citation type="journal article" date="2019" name="Int. J. Syst. Evol. Microbiol.">
        <title>The Global Catalogue of Microorganisms (GCM) 10K type strain sequencing project: providing services to taxonomists for standard genome sequencing and annotation.</title>
        <authorList>
            <consortium name="The Broad Institute Genomics Platform"/>
            <consortium name="The Broad Institute Genome Sequencing Center for Infectious Disease"/>
            <person name="Wu L."/>
            <person name="Ma J."/>
        </authorList>
    </citation>
    <scope>NUCLEOTIDE SEQUENCE [LARGE SCALE GENOMIC DNA]</scope>
    <source>
        <strain evidence="4">CGMCC 1.6964</strain>
    </source>
</reference>
<feature type="chain" id="PRO_5047519358" evidence="2">
    <location>
        <begin position="26"/>
        <end position="542"/>
    </location>
</feature>
<dbReference type="Proteomes" id="UP000606653">
    <property type="component" value="Unassembled WGS sequence"/>
</dbReference>
<feature type="signal peptide" evidence="2">
    <location>
        <begin position="1"/>
        <end position="25"/>
    </location>
</feature>
<dbReference type="Pfam" id="PF01547">
    <property type="entry name" value="SBP_bac_1"/>
    <property type="match status" value="1"/>
</dbReference>
<dbReference type="InterPro" id="IPR050490">
    <property type="entry name" value="Bact_solute-bd_prot1"/>
</dbReference>
<proteinExistence type="predicted"/>
<sequence>MSRMNWSKKLMGGVAAATALSMVLAGCGTNESTNKNDTTGQSAEGESKEKISVSIYDRGQIPKEEGTYAENRWTKWINENGPVNVDFVPIPRNESQQKYSMLFASGDAPDLVLEYDTDFLNSLWAQKQLLPLDDLIEQHSTEYKALLEKVPALRTLGTKPDGKLYEIGMVTKPEVLGAMVIRQDWLDKLGLEVPETVDELYAVADAFANQDPDGNGVKDTYGMNLSQFASFYVDAMFQNEMFIIEDGQLVRQFDRIKPAYDFKKKLFENGIVDKDFLSDKNGQKAEQDFASGKLGIYLAYRSVISKNFDTLKNTDPNAKVTAMAFPESEFGRFGPDFNPAVQMTGAINANAKSPEAVMKYIDFMVTPSTVETLTNGIEGEHYTKEGDKTKPIDEKKNETEMGYLNDYRMFMPKYIVESNSVDGRQLDSTDPIDQEWLAVSAEMDKLYLNPETPHPGFTHAKFRPSLDKAMTTTFNDGWNNMNDTMAKAIVSGSGYTVDQGVEDVKKSWYASGGQELEDWYKNWYQENKDSWIFMDELYTMKF</sequence>
<dbReference type="PANTHER" id="PTHR43649">
    <property type="entry name" value="ARABINOSE-BINDING PROTEIN-RELATED"/>
    <property type="match status" value="1"/>
</dbReference>
<dbReference type="RefSeq" id="WP_018976536.1">
    <property type="nucleotide sequence ID" value="NZ_BMLN01000008.1"/>
</dbReference>
<protein>
    <submittedName>
        <fullName evidence="3">Sugar ABC transporter substrate-binding protein</fullName>
    </submittedName>
</protein>
<dbReference type="PANTHER" id="PTHR43649:SF12">
    <property type="entry name" value="DIACETYLCHITOBIOSE BINDING PROTEIN DASA"/>
    <property type="match status" value="1"/>
</dbReference>
<evidence type="ECO:0000256" key="2">
    <source>
        <dbReference type="SAM" id="SignalP"/>
    </source>
</evidence>
<keyword evidence="4" id="KW-1185">Reference proteome</keyword>
<evidence type="ECO:0000313" key="3">
    <source>
        <dbReference type="EMBL" id="GGO03746.1"/>
    </source>
</evidence>
<feature type="region of interest" description="Disordered" evidence="1">
    <location>
        <begin position="29"/>
        <end position="49"/>
    </location>
</feature>
<accession>A0ABQ2L566</accession>
<dbReference type="SUPFAM" id="SSF53850">
    <property type="entry name" value="Periplasmic binding protein-like II"/>
    <property type="match status" value="1"/>
</dbReference>
<organism evidence="3 4">
    <name type="scientific">Saccharibacillus kuerlensis</name>
    <dbReference type="NCBI Taxonomy" id="459527"/>
    <lineage>
        <taxon>Bacteria</taxon>
        <taxon>Bacillati</taxon>
        <taxon>Bacillota</taxon>
        <taxon>Bacilli</taxon>
        <taxon>Bacillales</taxon>
        <taxon>Paenibacillaceae</taxon>
        <taxon>Saccharibacillus</taxon>
    </lineage>
</organism>
<gene>
    <name evidence="3" type="ORF">GCM10010969_28240</name>
</gene>
<dbReference type="InterPro" id="IPR006059">
    <property type="entry name" value="SBP"/>
</dbReference>